<gene>
    <name evidence="1" type="ORF">ATN84_25000</name>
</gene>
<keyword evidence="2" id="KW-1185">Reference proteome</keyword>
<name>A0A135HXM5_9HYPH</name>
<dbReference type="AlphaFoldDB" id="A0A135HXM5"/>
<organism evidence="1 2">
    <name type="scientific">Paramesorhizobium deserti</name>
    <dbReference type="NCBI Taxonomy" id="1494590"/>
    <lineage>
        <taxon>Bacteria</taxon>
        <taxon>Pseudomonadati</taxon>
        <taxon>Pseudomonadota</taxon>
        <taxon>Alphaproteobacteria</taxon>
        <taxon>Hyphomicrobiales</taxon>
        <taxon>Phyllobacteriaceae</taxon>
        <taxon>Paramesorhizobium</taxon>
    </lineage>
</organism>
<accession>A0A135HXM5</accession>
<protein>
    <submittedName>
        <fullName evidence="1">Uncharacterized protein</fullName>
    </submittedName>
</protein>
<dbReference type="EMBL" id="LNTU01000007">
    <property type="protein sequence ID" value="KXF77908.1"/>
    <property type="molecule type" value="Genomic_DNA"/>
</dbReference>
<proteinExistence type="predicted"/>
<dbReference type="STRING" id="1494590.ATN84_25000"/>
<comment type="caution">
    <text evidence="1">The sequence shown here is derived from an EMBL/GenBank/DDBJ whole genome shotgun (WGS) entry which is preliminary data.</text>
</comment>
<evidence type="ECO:0000313" key="1">
    <source>
        <dbReference type="EMBL" id="KXF77908.1"/>
    </source>
</evidence>
<sequence length="316" mass="35979">MFELINLLETVYRTISADLEAWFRQFPEGLAWNVFSDYCIGDSNKANDTFAFAIVLNHDTQSNIEEYIAAVAPSDIKGSRSSSQGLIEYLSCPVVFSVSYLIEKKSKLLRDYMTDDNIRGALQDMRDVVSQMVVMMPEKADHYRAVDRRLASFQTEMKKRSPNSNLARQILLCSAFASIVCRHLAVKKKPKFIRWISDRDAMFDKHDKVAFDLSFLYFHLHRMMNGQDALEPEFYFGLPGWDGENEYAEFIRIADYLAGTLADIKLPEMTFSHAKFEPVFRNLFVNGPNAALVEVLARDGGGVTARRLVPTAPIIL</sequence>
<evidence type="ECO:0000313" key="2">
    <source>
        <dbReference type="Proteomes" id="UP000070107"/>
    </source>
</evidence>
<reference evidence="1 2" key="1">
    <citation type="submission" date="2015-11" db="EMBL/GenBank/DDBJ databases">
        <title>Draft genome sequence of Paramesorhizobium deserti A-3-E, a strain highly resistant to diverse beta-lactam antibiotics.</title>
        <authorList>
            <person name="Lv R."/>
            <person name="Yang X."/>
            <person name="Fang N."/>
            <person name="Guo J."/>
            <person name="Luo X."/>
            <person name="Peng F."/>
            <person name="Yang R."/>
            <person name="Cui Y."/>
            <person name="Fang C."/>
            <person name="Song Y."/>
        </authorList>
    </citation>
    <scope>NUCLEOTIDE SEQUENCE [LARGE SCALE GENOMIC DNA]</scope>
    <source>
        <strain evidence="1 2">A-3-E</strain>
    </source>
</reference>
<dbReference type="Proteomes" id="UP000070107">
    <property type="component" value="Unassembled WGS sequence"/>
</dbReference>
<dbReference type="RefSeq" id="WP_068881309.1">
    <property type="nucleotide sequence ID" value="NZ_LNTU01000007.1"/>
</dbReference>
<dbReference type="OrthoDB" id="6884985at2"/>